<feature type="domain" description="WSC" evidence="1">
    <location>
        <begin position="325"/>
        <end position="420"/>
    </location>
</feature>
<dbReference type="EMBL" id="ML977310">
    <property type="protein sequence ID" value="KAF2122666.1"/>
    <property type="molecule type" value="Genomic_DNA"/>
</dbReference>
<protein>
    <recommendedName>
        <fullName evidence="1">WSC domain-containing protein</fullName>
    </recommendedName>
</protein>
<keyword evidence="3" id="KW-1185">Reference proteome</keyword>
<dbReference type="PANTHER" id="PTHR43662:SF3">
    <property type="entry name" value="DOMAIN PROTEIN, PUTATIVE (AFU_ORTHOLOGUE AFUA_6G11970)-RELATED"/>
    <property type="match status" value="1"/>
</dbReference>
<dbReference type="PROSITE" id="PS51212">
    <property type="entry name" value="WSC"/>
    <property type="match status" value="1"/>
</dbReference>
<dbReference type="InterPro" id="IPR018535">
    <property type="entry name" value="DUF1996"/>
</dbReference>
<gene>
    <name evidence="2" type="ORF">BDV96DRAFT_618030</name>
</gene>
<accession>A0A6A5ZTT1</accession>
<dbReference type="OrthoDB" id="74764at2759"/>
<dbReference type="Pfam" id="PF01822">
    <property type="entry name" value="WSC"/>
    <property type="match status" value="1"/>
</dbReference>
<organism evidence="2 3">
    <name type="scientific">Lophiotrema nucula</name>
    <dbReference type="NCBI Taxonomy" id="690887"/>
    <lineage>
        <taxon>Eukaryota</taxon>
        <taxon>Fungi</taxon>
        <taxon>Dikarya</taxon>
        <taxon>Ascomycota</taxon>
        <taxon>Pezizomycotina</taxon>
        <taxon>Dothideomycetes</taxon>
        <taxon>Pleosporomycetidae</taxon>
        <taxon>Pleosporales</taxon>
        <taxon>Lophiotremataceae</taxon>
        <taxon>Lophiotrema</taxon>
    </lineage>
</organism>
<dbReference type="AlphaFoldDB" id="A0A6A5ZTT1"/>
<dbReference type="InterPro" id="IPR002889">
    <property type="entry name" value="WSC_carb-bd"/>
</dbReference>
<name>A0A6A5ZTT1_9PLEO</name>
<dbReference type="Pfam" id="PF09362">
    <property type="entry name" value="DUF1996"/>
    <property type="match status" value="1"/>
</dbReference>
<evidence type="ECO:0000313" key="3">
    <source>
        <dbReference type="Proteomes" id="UP000799770"/>
    </source>
</evidence>
<dbReference type="PANTHER" id="PTHR43662">
    <property type="match status" value="1"/>
</dbReference>
<dbReference type="SMART" id="SM00321">
    <property type="entry name" value="WSC"/>
    <property type="match status" value="1"/>
</dbReference>
<reference evidence="2" key="1">
    <citation type="journal article" date="2020" name="Stud. Mycol.">
        <title>101 Dothideomycetes genomes: a test case for predicting lifestyles and emergence of pathogens.</title>
        <authorList>
            <person name="Haridas S."/>
            <person name="Albert R."/>
            <person name="Binder M."/>
            <person name="Bloem J."/>
            <person name="Labutti K."/>
            <person name="Salamov A."/>
            <person name="Andreopoulos B."/>
            <person name="Baker S."/>
            <person name="Barry K."/>
            <person name="Bills G."/>
            <person name="Bluhm B."/>
            <person name="Cannon C."/>
            <person name="Castanera R."/>
            <person name="Culley D."/>
            <person name="Daum C."/>
            <person name="Ezra D."/>
            <person name="Gonzalez J."/>
            <person name="Henrissat B."/>
            <person name="Kuo A."/>
            <person name="Liang C."/>
            <person name="Lipzen A."/>
            <person name="Lutzoni F."/>
            <person name="Magnuson J."/>
            <person name="Mondo S."/>
            <person name="Nolan M."/>
            <person name="Ohm R."/>
            <person name="Pangilinan J."/>
            <person name="Park H.-J."/>
            <person name="Ramirez L."/>
            <person name="Alfaro M."/>
            <person name="Sun H."/>
            <person name="Tritt A."/>
            <person name="Yoshinaga Y."/>
            <person name="Zwiers L.-H."/>
            <person name="Turgeon B."/>
            <person name="Goodwin S."/>
            <person name="Spatafora J."/>
            <person name="Crous P."/>
            <person name="Grigoriev I."/>
        </authorList>
    </citation>
    <scope>NUCLEOTIDE SEQUENCE</scope>
    <source>
        <strain evidence="2">CBS 627.86</strain>
    </source>
</reference>
<dbReference type="Proteomes" id="UP000799770">
    <property type="component" value="Unassembled WGS sequence"/>
</dbReference>
<evidence type="ECO:0000313" key="2">
    <source>
        <dbReference type="EMBL" id="KAF2122666.1"/>
    </source>
</evidence>
<proteinExistence type="predicted"/>
<evidence type="ECO:0000259" key="1">
    <source>
        <dbReference type="PROSITE" id="PS51212"/>
    </source>
</evidence>
<sequence>MPRAAYVAGHLHTISGGSGFGPKMTFQQARASRCSSCTIKEDMSNYWTPQLYFQAQNGSFIPVPVAGDGDDTNGGMTVYYLQRPGSPNEKLYGFPEGFRMLAGDSSKRNFTGGLDAKAVSFNCLGSNKAETNSMPKYNCPGGLRAQIFFPSCWDGIHLDSANHKSHMSYFSGTEYNTGVCPSTHPVHTISIFFEILYDTDRFKDQWYGNQQPFVFSNGDNTGYGFHGDFVNGWDVRVLQKAVDTCTSDSGQVERCPAVTQFTATEYKACKIPAIVNEQSDGWTKTLPGCNPVTSGPEPAKPVAGCPAASIGSPIPNYVDLTSSRRWSYAGCGTDGPSQRTLSGASTTSLDMTVEKCVDFCSAKGFRYAGVEYRNECYCDNKLGADRAPQPGIYGNCNMKCAGNDRELCGGPGALSIYQKCTDSSCKNYQFNAQASS</sequence>